<dbReference type="EMBL" id="QQBG01000012">
    <property type="protein sequence ID" value="RDB31538.1"/>
    <property type="molecule type" value="Genomic_DNA"/>
</dbReference>
<name>A0A369KC99_9BACT</name>
<evidence type="ECO:0000259" key="1">
    <source>
        <dbReference type="Pfam" id="PF00294"/>
    </source>
</evidence>
<comment type="caution">
    <text evidence="2">The sequence shown here is derived from an EMBL/GenBank/DDBJ whole genome shotgun (WGS) entry which is preliminary data.</text>
</comment>
<dbReference type="AlphaFoldDB" id="A0A369KC99"/>
<dbReference type="SUPFAM" id="SSF53613">
    <property type="entry name" value="Ribokinase-like"/>
    <property type="match status" value="1"/>
</dbReference>
<dbReference type="OrthoDB" id="9775849at2"/>
<gene>
    <name evidence="2" type="ORF">HAT2_00341</name>
</gene>
<proteinExistence type="predicted"/>
<protein>
    <recommendedName>
        <fullName evidence="1">Carbohydrate kinase PfkB domain-containing protein</fullName>
    </recommendedName>
</protein>
<accession>A0A369KC99</accession>
<organism evidence="2 3">
    <name type="scientific">Candidatus Similichlamydia laticola</name>
    <dbReference type="NCBI Taxonomy" id="2170265"/>
    <lineage>
        <taxon>Bacteria</taxon>
        <taxon>Pseudomonadati</taxon>
        <taxon>Chlamydiota</taxon>
        <taxon>Chlamydiia</taxon>
        <taxon>Parachlamydiales</taxon>
        <taxon>Candidatus Parilichlamydiaceae</taxon>
        <taxon>Candidatus Similichlamydia</taxon>
    </lineage>
</organism>
<dbReference type="GO" id="GO:0003824">
    <property type="term" value="F:catalytic activity"/>
    <property type="evidence" value="ECO:0007669"/>
    <property type="project" value="UniProtKB-ARBA"/>
</dbReference>
<dbReference type="Pfam" id="PF00294">
    <property type="entry name" value="PfkB"/>
    <property type="match status" value="1"/>
</dbReference>
<dbReference type="InterPro" id="IPR011611">
    <property type="entry name" value="PfkB_dom"/>
</dbReference>
<reference evidence="2 3" key="1">
    <citation type="submission" date="2018-07" db="EMBL/GenBank/DDBJ databases">
        <title>Comparative genomics of the Candidatus Parilichlamydiaceae reveals evidence of convergent evolution and genome reduction in the phylum Chlamydiae.</title>
        <authorList>
            <person name="Taylor-Brown A."/>
            <person name="Polkinghorne A."/>
        </authorList>
    </citation>
    <scope>NUCLEOTIDE SEQUENCE [LARGE SCALE GENOMIC DNA]</scope>
    <source>
        <strain evidence="2 3">Hat2</strain>
    </source>
</reference>
<keyword evidence="3" id="KW-1185">Reference proteome</keyword>
<evidence type="ECO:0000313" key="2">
    <source>
        <dbReference type="EMBL" id="RDB31538.1"/>
    </source>
</evidence>
<dbReference type="Proteomes" id="UP000253816">
    <property type="component" value="Unassembled WGS sequence"/>
</dbReference>
<evidence type="ECO:0000313" key="3">
    <source>
        <dbReference type="Proteomes" id="UP000253816"/>
    </source>
</evidence>
<dbReference type="Gene3D" id="3.40.1190.20">
    <property type="match status" value="1"/>
</dbReference>
<feature type="domain" description="Carbohydrate kinase PfkB" evidence="1">
    <location>
        <begin position="131"/>
        <end position="308"/>
    </location>
</feature>
<dbReference type="RefSeq" id="WP_114544295.1">
    <property type="nucleotide sequence ID" value="NZ_QQBG01000012.1"/>
</dbReference>
<sequence length="351" mass="39310">MTESSLAYLSVIGFFLPIYDCFVPMSRQDQPAFLEEYFNEIDVPFQLNSYYKLDSDQFDRLLQKIESKEIPHHFSVGSILLNVLQHLAKAGVSVDIGTSHGADKIYSGIESLYDSFFKKKFFKLTSFPPPRLIYLYSANDHNPVVFFTTPHSEGLSESFPELIPSFSCYNLVSLDGHILPFSYAINIVERAHKEGVPVAVNCGKKDFLKKHKDHYLAILPMVSMFACNLEEAEVLTGLSDVESCAIALQKKMMPKARVLVTNESMDFCLVKGETAHTYKPVPFPEDKIVHPMGCGDAAAAGFFLSNLLELPEPVQANLIVDMGCSILESPTTVVSTEIIRNLLIKHQILRN</sequence>
<dbReference type="InterPro" id="IPR029056">
    <property type="entry name" value="Ribokinase-like"/>
</dbReference>